<keyword evidence="3" id="KW-1185">Reference proteome</keyword>
<organism evidence="2 3">
    <name type="scientific">Armillaria tabescens</name>
    <name type="common">Ringless honey mushroom</name>
    <name type="synonym">Agaricus tabescens</name>
    <dbReference type="NCBI Taxonomy" id="1929756"/>
    <lineage>
        <taxon>Eukaryota</taxon>
        <taxon>Fungi</taxon>
        <taxon>Dikarya</taxon>
        <taxon>Basidiomycota</taxon>
        <taxon>Agaricomycotina</taxon>
        <taxon>Agaricomycetes</taxon>
        <taxon>Agaricomycetidae</taxon>
        <taxon>Agaricales</taxon>
        <taxon>Marasmiineae</taxon>
        <taxon>Physalacriaceae</taxon>
        <taxon>Desarmillaria</taxon>
    </lineage>
</organism>
<protein>
    <submittedName>
        <fullName evidence="2">Uncharacterized protein</fullName>
    </submittedName>
</protein>
<dbReference type="AlphaFoldDB" id="A0AA39NF23"/>
<proteinExistence type="predicted"/>
<gene>
    <name evidence="2" type="ORF">EV420DRAFT_1043554</name>
</gene>
<feature type="region of interest" description="Disordered" evidence="1">
    <location>
        <begin position="119"/>
        <end position="145"/>
    </location>
</feature>
<dbReference type="GeneID" id="85349050"/>
<accession>A0AA39NF23</accession>
<dbReference type="RefSeq" id="XP_060335569.1">
    <property type="nucleotide sequence ID" value="XM_060465502.1"/>
</dbReference>
<evidence type="ECO:0000313" key="3">
    <source>
        <dbReference type="Proteomes" id="UP001175211"/>
    </source>
</evidence>
<evidence type="ECO:0000256" key="1">
    <source>
        <dbReference type="SAM" id="MobiDB-lite"/>
    </source>
</evidence>
<dbReference type="EMBL" id="JAUEPS010000006">
    <property type="protein sequence ID" value="KAK0464448.1"/>
    <property type="molecule type" value="Genomic_DNA"/>
</dbReference>
<name>A0AA39NF23_ARMTA</name>
<comment type="caution">
    <text evidence="2">The sequence shown here is derived from an EMBL/GenBank/DDBJ whole genome shotgun (WGS) entry which is preliminary data.</text>
</comment>
<sequence length="145" mass="16187">MRNTPSCRILTVGPTLDVSVNLVQQIQRLSQPPSTSDDSISSLISNESEKHFPWTISNKYYTAEVHFVARQIKGLAPYHLQEIPALIFVWEKGETYKHHIHRLSKDLGGSEPEVSLAVRVPASAAPSEEHKEDEDEALEDANAVD</sequence>
<evidence type="ECO:0000313" key="2">
    <source>
        <dbReference type="EMBL" id="KAK0464448.1"/>
    </source>
</evidence>
<dbReference type="Proteomes" id="UP001175211">
    <property type="component" value="Unassembled WGS sequence"/>
</dbReference>
<reference evidence="2" key="1">
    <citation type="submission" date="2023-06" db="EMBL/GenBank/DDBJ databases">
        <authorList>
            <consortium name="Lawrence Berkeley National Laboratory"/>
            <person name="Ahrendt S."/>
            <person name="Sahu N."/>
            <person name="Indic B."/>
            <person name="Wong-Bajracharya J."/>
            <person name="Merenyi Z."/>
            <person name="Ke H.-M."/>
            <person name="Monk M."/>
            <person name="Kocsube S."/>
            <person name="Drula E."/>
            <person name="Lipzen A."/>
            <person name="Balint B."/>
            <person name="Henrissat B."/>
            <person name="Andreopoulos B."/>
            <person name="Martin F.M."/>
            <person name="Harder C.B."/>
            <person name="Rigling D."/>
            <person name="Ford K.L."/>
            <person name="Foster G.D."/>
            <person name="Pangilinan J."/>
            <person name="Papanicolaou A."/>
            <person name="Barry K."/>
            <person name="LaButti K."/>
            <person name="Viragh M."/>
            <person name="Koriabine M."/>
            <person name="Yan M."/>
            <person name="Riley R."/>
            <person name="Champramary S."/>
            <person name="Plett K.L."/>
            <person name="Tsai I.J."/>
            <person name="Slot J."/>
            <person name="Sipos G."/>
            <person name="Plett J."/>
            <person name="Nagy L.G."/>
            <person name="Grigoriev I.V."/>
        </authorList>
    </citation>
    <scope>NUCLEOTIDE SEQUENCE</scope>
    <source>
        <strain evidence="2">CCBAS 213</strain>
    </source>
</reference>